<dbReference type="GO" id="GO:0006508">
    <property type="term" value="P:proteolysis"/>
    <property type="evidence" value="ECO:0007669"/>
    <property type="project" value="InterPro"/>
</dbReference>
<evidence type="ECO:0000313" key="3">
    <source>
        <dbReference type="Proteomes" id="UP000185221"/>
    </source>
</evidence>
<gene>
    <name evidence="2" type="ORF">SAMN05444394_4063</name>
</gene>
<feature type="domain" description="Tail specific protease" evidence="1">
    <location>
        <begin position="253"/>
        <end position="452"/>
    </location>
</feature>
<dbReference type="GO" id="GO:0007165">
    <property type="term" value="P:signal transduction"/>
    <property type="evidence" value="ECO:0007669"/>
    <property type="project" value="TreeGrafter"/>
</dbReference>
<dbReference type="STRING" id="226505.SAMN05444394_4063"/>
<dbReference type="SUPFAM" id="SSF52096">
    <property type="entry name" value="ClpP/crotonase"/>
    <property type="match status" value="1"/>
</dbReference>
<proteinExistence type="predicted"/>
<dbReference type="PANTHER" id="PTHR32060:SF22">
    <property type="entry name" value="CARBOXYL-TERMINAL-PROCESSING PEPTIDASE 3, CHLOROPLASTIC"/>
    <property type="match status" value="1"/>
</dbReference>
<dbReference type="InterPro" id="IPR029045">
    <property type="entry name" value="ClpP/crotonase-like_dom_sf"/>
</dbReference>
<dbReference type="Proteomes" id="UP000185221">
    <property type="component" value="Unassembled WGS sequence"/>
</dbReference>
<dbReference type="Pfam" id="PF03572">
    <property type="entry name" value="Peptidase_S41"/>
    <property type="match status" value="1"/>
</dbReference>
<sequence length="474" mass="55063">MFTEKLMKMNNFYLKLRCYRIVLFWCVLLISQSSLSQQFSKADILSDLTYLKKSLEEAHINLYAYTTKDRFENNYEKVKQSINQDSLSSLQAKKLFQQVVSQVNNGHTRIPFPIPEYIAYAQNGGTLFPLEVAIENGKVMVRKNWSENTEIENNSELLSINGQPINAILENIYPQISAERKYFKNAQLENMSLPRFYWLVQGEESSFEVEILTNGKRQKHQLKAISAIEDFEMKRDDIIKHKWKLEFIEKSTAYLRPGDFGGELEQYKLFIDSAFVEIKDNETKNLIIDLRNHSGGDDSFGNYLVSYISDKPFKWASRFQLKTSKQLKENTRLRKDTTQAYWKSILNHNDGEIYDYEFGLYEPQPKHKRFQGKVYVLVNRQSYSQSTVTAAQIQDYGWGKIVGEETAEFPNLYASIYNYLLPKTGITVEVSKGKIERISGVDNGKGVIPDIMINDRLLDDQDEILEGLMEILEQ</sequence>
<evidence type="ECO:0000313" key="2">
    <source>
        <dbReference type="EMBL" id="SIO24010.1"/>
    </source>
</evidence>
<accession>A0A1N6HWB3</accession>
<evidence type="ECO:0000259" key="1">
    <source>
        <dbReference type="Pfam" id="PF03572"/>
    </source>
</evidence>
<organism evidence="2 3">
    <name type="scientific">Algoriphagus halophilus</name>
    <dbReference type="NCBI Taxonomy" id="226505"/>
    <lineage>
        <taxon>Bacteria</taxon>
        <taxon>Pseudomonadati</taxon>
        <taxon>Bacteroidota</taxon>
        <taxon>Cytophagia</taxon>
        <taxon>Cytophagales</taxon>
        <taxon>Cyclobacteriaceae</taxon>
        <taxon>Algoriphagus</taxon>
    </lineage>
</organism>
<dbReference type="InterPro" id="IPR005151">
    <property type="entry name" value="Tail-specific_protease"/>
</dbReference>
<keyword evidence="3" id="KW-1185">Reference proteome</keyword>
<protein>
    <submittedName>
        <fullName evidence="2">Peptidase family S41</fullName>
    </submittedName>
</protein>
<dbReference type="GO" id="GO:0030288">
    <property type="term" value="C:outer membrane-bounded periplasmic space"/>
    <property type="evidence" value="ECO:0007669"/>
    <property type="project" value="TreeGrafter"/>
</dbReference>
<dbReference type="Gene3D" id="3.90.226.10">
    <property type="entry name" value="2-enoyl-CoA Hydratase, Chain A, domain 1"/>
    <property type="match status" value="1"/>
</dbReference>
<dbReference type="EMBL" id="FSRC01000004">
    <property type="protein sequence ID" value="SIO24010.1"/>
    <property type="molecule type" value="Genomic_DNA"/>
</dbReference>
<dbReference type="GO" id="GO:0008236">
    <property type="term" value="F:serine-type peptidase activity"/>
    <property type="evidence" value="ECO:0007669"/>
    <property type="project" value="InterPro"/>
</dbReference>
<dbReference type="PANTHER" id="PTHR32060">
    <property type="entry name" value="TAIL-SPECIFIC PROTEASE"/>
    <property type="match status" value="1"/>
</dbReference>
<dbReference type="GO" id="GO:0004175">
    <property type="term" value="F:endopeptidase activity"/>
    <property type="evidence" value="ECO:0007669"/>
    <property type="project" value="TreeGrafter"/>
</dbReference>
<name>A0A1N6HWB3_9BACT</name>
<reference evidence="3" key="1">
    <citation type="submission" date="2016-11" db="EMBL/GenBank/DDBJ databases">
        <authorList>
            <person name="Varghese N."/>
            <person name="Submissions S."/>
        </authorList>
    </citation>
    <scope>NUCLEOTIDE SEQUENCE [LARGE SCALE GENOMIC DNA]</scope>
    <source>
        <strain evidence="3">DSM 15292</strain>
    </source>
</reference>
<dbReference type="AlphaFoldDB" id="A0A1N6HWB3"/>